<dbReference type="PANTHER" id="PTHR31379:SF1">
    <property type="entry name" value="F-BOX C PROTEIN-RELATED"/>
    <property type="match status" value="1"/>
</dbReference>
<dbReference type="Pfam" id="PF12078">
    <property type="entry name" value="DUF3557"/>
    <property type="match status" value="1"/>
</dbReference>
<dbReference type="EMBL" id="DS268558">
    <property type="protein sequence ID" value="EFO89536.1"/>
    <property type="molecule type" value="Genomic_DNA"/>
</dbReference>
<dbReference type="AlphaFoldDB" id="E3N8Q2"/>
<gene>
    <name evidence="1" type="ORF">CRE_22640</name>
</gene>
<dbReference type="OrthoDB" id="5889481at2759"/>
<proteinExistence type="predicted"/>
<sequence length="319" mass="37095">MSNGLSYPGLKCVLEFLEANKRIHISSRCPRLKHIERCVALHLNQLKILPNVVKLNKITYAIVERQERTTDHPDIELKYGDILIGPERKYPVIEFTSGKDTFVERRVREKEGMQNYEIIRKVLQGLMGGRKNIRVDGLVFERCHSTILRLPSDFKVRIRKLYCGDANPKYFLPLIDSSSFPLKDLRLIFPRTLDQSIVQTSEKLVILVDEEYSRDHLDDILKLPNKSVITEFQSLSEEAYNNIIDYWLKNKQMTGKCFIITDNNSNRMKIAIDLMKKYDGKMVKWNGTEFSSNPNTKYISIPLNDDFVIAIYAVSDRED</sequence>
<protein>
    <recommendedName>
        <fullName evidence="3">F-box associated domain-containing protein</fullName>
    </recommendedName>
</protein>
<accession>E3N8Q2</accession>
<dbReference type="Proteomes" id="UP000008281">
    <property type="component" value="Unassembled WGS sequence"/>
</dbReference>
<keyword evidence="2" id="KW-1185">Reference proteome</keyword>
<dbReference type="InParanoid" id="E3N8Q2"/>
<name>E3N8Q2_CAERE</name>
<evidence type="ECO:0000313" key="1">
    <source>
        <dbReference type="EMBL" id="EFO89536.1"/>
    </source>
</evidence>
<dbReference type="HOGENOM" id="CLU_042576_3_3_1"/>
<evidence type="ECO:0000313" key="2">
    <source>
        <dbReference type="Proteomes" id="UP000008281"/>
    </source>
</evidence>
<dbReference type="InterPro" id="IPR042526">
    <property type="entry name" value="Atg5_HR"/>
</dbReference>
<evidence type="ECO:0008006" key="3">
    <source>
        <dbReference type="Google" id="ProtNLM"/>
    </source>
</evidence>
<reference evidence="1" key="1">
    <citation type="submission" date="2007-07" db="EMBL/GenBank/DDBJ databases">
        <title>PCAP assembly of the Caenorhabditis remanei genome.</title>
        <authorList>
            <consortium name="The Caenorhabditis remanei Sequencing Consortium"/>
            <person name="Wilson R.K."/>
        </authorList>
    </citation>
    <scope>NUCLEOTIDE SEQUENCE [LARGE SCALE GENOMIC DNA]</scope>
    <source>
        <strain evidence="1">PB4641</strain>
    </source>
</reference>
<dbReference type="FunCoup" id="E3N8Q2">
    <property type="interactions" value="898"/>
</dbReference>
<dbReference type="PANTHER" id="PTHR31379">
    <property type="entry name" value="F-BOX C PROTEIN-RELATED-RELATED"/>
    <property type="match status" value="1"/>
</dbReference>
<dbReference type="InterPro" id="IPR021942">
    <property type="entry name" value="DUF3557"/>
</dbReference>
<dbReference type="Gene3D" id="1.10.246.190">
    <property type="entry name" value="Autophagy protein Apg5, helix rich domain"/>
    <property type="match status" value="1"/>
</dbReference>
<organism evidence="2">
    <name type="scientific">Caenorhabditis remanei</name>
    <name type="common">Caenorhabditis vulgaris</name>
    <dbReference type="NCBI Taxonomy" id="31234"/>
    <lineage>
        <taxon>Eukaryota</taxon>
        <taxon>Metazoa</taxon>
        <taxon>Ecdysozoa</taxon>
        <taxon>Nematoda</taxon>
        <taxon>Chromadorea</taxon>
        <taxon>Rhabditida</taxon>
        <taxon>Rhabditina</taxon>
        <taxon>Rhabditomorpha</taxon>
        <taxon>Rhabditoidea</taxon>
        <taxon>Rhabditidae</taxon>
        <taxon>Peloderinae</taxon>
        <taxon>Caenorhabditis</taxon>
    </lineage>
</organism>